<protein>
    <submittedName>
        <fullName evidence="4">NodT family efflux transporter outer membrane factor (OMF) lipoprotein</fullName>
    </submittedName>
</protein>
<dbReference type="InterPro" id="IPR003423">
    <property type="entry name" value="OMP_efflux"/>
</dbReference>
<evidence type="ECO:0000256" key="1">
    <source>
        <dbReference type="ARBA" id="ARBA00007613"/>
    </source>
</evidence>
<feature type="compositionally biased region" description="Low complexity" evidence="3">
    <location>
        <begin position="147"/>
        <end position="161"/>
    </location>
</feature>
<dbReference type="PROSITE" id="PS51318">
    <property type="entry name" value="TAT"/>
    <property type="match status" value="1"/>
</dbReference>
<evidence type="ECO:0000313" key="5">
    <source>
        <dbReference type="Proteomes" id="UP000295182"/>
    </source>
</evidence>
<dbReference type="AlphaFoldDB" id="A0A4R2N3T5"/>
<dbReference type="InterPro" id="IPR010131">
    <property type="entry name" value="MdtP/NodT-like"/>
</dbReference>
<comment type="caution">
    <text evidence="4">The sequence shown here is derived from an EMBL/GenBank/DDBJ whole genome shotgun (WGS) entry which is preliminary data.</text>
</comment>
<dbReference type="Gene3D" id="2.20.200.10">
    <property type="entry name" value="Outer membrane efflux proteins (OEP)"/>
    <property type="match status" value="1"/>
</dbReference>
<keyword evidence="2" id="KW-0472">Membrane</keyword>
<keyword evidence="2" id="KW-0812">Transmembrane</keyword>
<keyword evidence="2 4" id="KW-0449">Lipoprotein</keyword>
<dbReference type="NCBIfam" id="TIGR01845">
    <property type="entry name" value="outer_NodT"/>
    <property type="match status" value="1"/>
</dbReference>
<dbReference type="Pfam" id="PF02321">
    <property type="entry name" value="OEP"/>
    <property type="match status" value="2"/>
</dbReference>
<dbReference type="SUPFAM" id="SSF56954">
    <property type="entry name" value="Outer membrane efflux proteins (OEP)"/>
    <property type="match status" value="1"/>
</dbReference>
<proteinExistence type="inferred from homology"/>
<comment type="similarity">
    <text evidence="1 2">Belongs to the outer membrane factor (OMF) (TC 1.B.17) family.</text>
</comment>
<evidence type="ECO:0000313" key="4">
    <source>
        <dbReference type="EMBL" id="TCP14668.1"/>
    </source>
</evidence>
<comment type="subcellular location">
    <subcellularLocation>
        <location evidence="2">Cell membrane</location>
        <topology evidence="2">Lipid-anchor</topology>
    </subcellularLocation>
</comment>
<keyword evidence="2" id="KW-0732">Signal</keyword>
<feature type="signal peptide" evidence="2">
    <location>
        <begin position="1"/>
        <end position="22"/>
    </location>
</feature>
<accession>A0A4R2N3T5</accession>
<evidence type="ECO:0000256" key="3">
    <source>
        <dbReference type="SAM" id="MobiDB-lite"/>
    </source>
</evidence>
<dbReference type="GO" id="GO:0005886">
    <property type="term" value="C:plasma membrane"/>
    <property type="evidence" value="ECO:0007669"/>
    <property type="project" value="UniProtKB-SubCell"/>
</dbReference>
<dbReference type="Gene3D" id="1.20.1600.10">
    <property type="entry name" value="Outer membrane efflux proteins (OEP)"/>
    <property type="match status" value="1"/>
</dbReference>
<feature type="chain" id="PRO_5020966780" evidence="2">
    <location>
        <begin position="23"/>
        <end position="503"/>
    </location>
</feature>
<dbReference type="GO" id="GO:0015562">
    <property type="term" value="F:efflux transmembrane transporter activity"/>
    <property type="evidence" value="ECO:0007669"/>
    <property type="project" value="InterPro"/>
</dbReference>
<dbReference type="PANTHER" id="PTHR30203">
    <property type="entry name" value="OUTER MEMBRANE CATION EFFLUX PROTEIN"/>
    <property type="match status" value="1"/>
</dbReference>
<dbReference type="PANTHER" id="PTHR30203:SF32">
    <property type="entry name" value="CATION EFFLUX SYSTEM PROTEIN CUSC"/>
    <property type="match status" value="1"/>
</dbReference>
<gene>
    <name evidence="4" type="ORF">EV674_12939</name>
</gene>
<reference evidence="4 5" key="1">
    <citation type="submission" date="2019-03" db="EMBL/GenBank/DDBJ databases">
        <title>Genomic Encyclopedia of Type Strains, Phase IV (KMG-IV): sequencing the most valuable type-strain genomes for metagenomic binning, comparative biology and taxonomic classification.</title>
        <authorList>
            <person name="Goeker M."/>
        </authorList>
    </citation>
    <scope>NUCLEOTIDE SEQUENCE [LARGE SCALE GENOMIC DNA]</scope>
    <source>
        <strain evidence="4 5">DSM 1837</strain>
    </source>
</reference>
<dbReference type="Proteomes" id="UP000295182">
    <property type="component" value="Unassembled WGS sequence"/>
</dbReference>
<organism evidence="4 5">
    <name type="scientific">Simplicispira metamorpha</name>
    <dbReference type="NCBI Taxonomy" id="80881"/>
    <lineage>
        <taxon>Bacteria</taxon>
        <taxon>Pseudomonadati</taxon>
        <taxon>Pseudomonadota</taxon>
        <taxon>Betaproteobacteria</taxon>
        <taxon>Burkholderiales</taxon>
        <taxon>Comamonadaceae</taxon>
        <taxon>Simplicispira</taxon>
    </lineage>
</organism>
<dbReference type="EMBL" id="SLXH01000029">
    <property type="protein sequence ID" value="TCP14668.1"/>
    <property type="molecule type" value="Genomic_DNA"/>
</dbReference>
<keyword evidence="2" id="KW-1134">Transmembrane beta strand</keyword>
<sequence>MTFSFSPTRAGFLAGRSALAMAVLTALSGCAALAPAPQAVAPGVDVPAAWTQAADLALASASNSVPAAQPGAAAVAPSTAHSASVATAPQPTPLAQWWLRLGDPVLADLVTQALQANTDVRQAQAALRQARAQADVQGAALQPSLDASGSAQRRRASGSTGNSFQAGLDASWEPDLFGRLQSGVDASVADARAAAASLAGAQVSLAAEVALNYITLRSQQERLAIAQRNLASQQETLQLTDWRVQAGLATSLVLEQARANTQQTAAQIPQLQAALAQSRHSLAVLTGQAPGALDALLASERPVPQPPPDLALAIPAETLRQRPDVRVAEERIAAALSRLAQADAARYPSFRLGGSVGLSALTLGALTNGASVAAALLGSVSVPLLDGGAARAQVRVQEATLEQARTHYEATVLTALQEVEDALVALRGDRERLLRLQEAAQAAGNAALLAQHRYRSGLIDFQSLLETQRTLLSTQDGVASTAASVAADHVRLYKALGGGWSPL</sequence>
<dbReference type="InterPro" id="IPR006311">
    <property type="entry name" value="TAT_signal"/>
</dbReference>
<dbReference type="RefSeq" id="WP_241524994.1">
    <property type="nucleotide sequence ID" value="NZ_QXNC01000029.1"/>
</dbReference>
<feature type="region of interest" description="Disordered" evidence="3">
    <location>
        <begin position="139"/>
        <end position="165"/>
    </location>
</feature>
<evidence type="ECO:0000256" key="2">
    <source>
        <dbReference type="RuleBase" id="RU362097"/>
    </source>
</evidence>
<name>A0A4R2N3T5_9BURK</name>
<keyword evidence="5" id="KW-1185">Reference proteome</keyword>
<keyword evidence="2" id="KW-0564">Palmitate</keyword>